<feature type="transmembrane region" description="Helical" evidence="1">
    <location>
        <begin position="109"/>
        <end position="136"/>
    </location>
</feature>
<evidence type="ECO:0000313" key="2">
    <source>
        <dbReference type="EMBL" id="GMI03458.1"/>
    </source>
</evidence>
<accession>A0A9W7F6V0</accession>
<dbReference type="Proteomes" id="UP001165122">
    <property type="component" value="Unassembled WGS sequence"/>
</dbReference>
<dbReference type="AlphaFoldDB" id="A0A9W7F6V0"/>
<comment type="caution">
    <text evidence="2">The sequence shown here is derived from an EMBL/GenBank/DDBJ whole genome shotgun (WGS) entry which is preliminary data.</text>
</comment>
<protein>
    <submittedName>
        <fullName evidence="2">Uncharacterized protein</fullName>
    </submittedName>
</protein>
<feature type="transmembrane region" description="Helical" evidence="1">
    <location>
        <begin position="163"/>
        <end position="183"/>
    </location>
</feature>
<keyword evidence="1" id="KW-1133">Transmembrane helix</keyword>
<keyword evidence="3" id="KW-1185">Reference proteome</keyword>
<gene>
    <name evidence="2" type="ORF">TrLO_g6339</name>
</gene>
<keyword evidence="1" id="KW-0472">Membrane</keyword>
<proteinExistence type="predicted"/>
<sequence>MEVVNSPVQTTICAHPQVVDRKPLGDAKDELEVLKIYDMAFYTYTLAGVGCAPMNGDFYNSTVDMAVQIALDDFVGEKLEQMTSGLLVGALFASFTIPAWIGFDEDSHSTVAAFECCIGIASILFSIAILTSLVLIQLLSRPYTKMDTAVAFWAEGGYFFDKIAIWLTYIGVVVVFIAALIVTFEKSTILGTVFTVIITTSTTFLVNLMIRNNKSLARMQAVRKTKSRT</sequence>
<evidence type="ECO:0000313" key="3">
    <source>
        <dbReference type="Proteomes" id="UP001165122"/>
    </source>
</evidence>
<name>A0A9W7F6V0_9STRA</name>
<organism evidence="2 3">
    <name type="scientific">Triparma laevis f. longispina</name>
    <dbReference type="NCBI Taxonomy" id="1714387"/>
    <lineage>
        <taxon>Eukaryota</taxon>
        <taxon>Sar</taxon>
        <taxon>Stramenopiles</taxon>
        <taxon>Ochrophyta</taxon>
        <taxon>Bolidophyceae</taxon>
        <taxon>Parmales</taxon>
        <taxon>Triparmaceae</taxon>
        <taxon>Triparma</taxon>
    </lineage>
</organism>
<dbReference type="EMBL" id="BRXW01000058">
    <property type="protein sequence ID" value="GMI03458.1"/>
    <property type="molecule type" value="Genomic_DNA"/>
</dbReference>
<reference evidence="3" key="1">
    <citation type="journal article" date="2023" name="Commun. Biol.">
        <title>Genome analysis of Parmales, the sister group of diatoms, reveals the evolutionary specialization of diatoms from phago-mixotrophs to photoautotrophs.</title>
        <authorList>
            <person name="Ban H."/>
            <person name="Sato S."/>
            <person name="Yoshikawa S."/>
            <person name="Yamada K."/>
            <person name="Nakamura Y."/>
            <person name="Ichinomiya M."/>
            <person name="Sato N."/>
            <person name="Blanc-Mathieu R."/>
            <person name="Endo H."/>
            <person name="Kuwata A."/>
            <person name="Ogata H."/>
        </authorList>
    </citation>
    <scope>NUCLEOTIDE SEQUENCE [LARGE SCALE GENOMIC DNA]</scope>
    <source>
        <strain evidence="3">NIES 3700</strain>
    </source>
</reference>
<evidence type="ECO:0000256" key="1">
    <source>
        <dbReference type="SAM" id="Phobius"/>
    </source>
</evidence>
<feature type="transmembrane region" description="Helical" evidence="1">
    <location>
        <begin position="85"/>
        <end position="103"/>
    </location>
</feature>
<keyword evidence="1" id="KW-0812">Transmembrane</keyword>
<feature type="transmembrane region" description="Helical" evidence="1">
    <location>
        <begin position="189"/>
        <end position="210"/>
    </location>
</feature>